<evidence type="ECO:0000256" key="11">
    <source>
        <dbReference type="ARBA" id="ARBA00023004"/>
    </source>
</evidence>
<proteinExistence type="predicted"/>
<evidence type="ECO:0000256" key="17">
    <source>
        <dbReference type="SAM" id="MobiDB-lite"/>
    </source>
</evidence>
<dbReference type="Gene3D" id="1.20.5.1930">
    <property type="match status" value="1"/>
</dbReference>
<feature type="transmembrane region" description="Helical" evidence="18">
    <location>
        <begin position="83"/>
        <end position="115"/>
    </location>
</feature>
<keyword evidence="12" id="KW-0902">Two-component regulatory system</keyword>
<dbReference type="InterPro" id="IPR003594">
    <property type="entry name" value="HATPase_dom"/>
</dbReference>
<evidence type="ECO:0000256" key="4">
    <source>
        <dbReference type="ARBA" id="ARBA00012438"/>
    </source>
</evidence>
<keyword evidence="6" id="KW-0004">4Fe-4S</keyword>
<protein>
    <recommendedName>
        <fullName evidence="5">Oxygen sensor histidine kinase NreB</fullName>
        <ecNumber evidence="4">2.7.13.3</ecNumber>
    </recommendedName>
    <alternativeName>
        <fullName evidence="15">Nitrogen regulation protein B</fullName>
    </alternativeName>
</protein>
<dbReference type="GO" id="GO:0005737">
    <property type="term" value="C:cytoplasm"/>
    <property type="evidence" value="ECO:0007669"/>
    <property type="project" value="UniProtKB-SubCell"/>
</dbReference>
<reference evidence="20 21" key="1">
    <citation type="journal article" date="2006" name="PLoS Genet.">
        <title>Secrets of soil survival revealed by the genome sequence of Arthrobacter aurescens TC1.</title>
        <authorList>
            <person name="Mongodin E.F."/>
            <person name="Shapir N."/>
            <person name="Daugherty S.C."/>
            <person name="DeBoy R.T."/>
            <person name="Emerson J.B."/>
            <person name="Shvartzbeyn A."/>
            <person name="Radune D."/>
            <person name="Vamathevan J."/>
            <person name="Riggs F."/>
            <person name="Grinberg V."/>
            <person name="Khouri H."/>
            <person name="Wackett L.P."/>
            <person name="Nelson K.E."/>
            <person name="Sadowsky M.J."/>
        </authorList>
    </citation>
    <scope>NUCLEOTIDE SEQUENCE [LARGE SCALE GENOMIC DNA]</scope>
    <source>
        <strain evidence="20 21">TC1</strain>
    </source>
</reference>
<dbReference type="InterPro" id="IPR036890">
    <property type="entry name" value="HATPase_C_sf"/>
</dbReference>
<dbReference type="KEGG" id="aau:AAur_0467"/>
<dbReference type="Pfam" id="PF07730">
    <property type="entry name" value="HisKA_3"/>
    <property type="match status" value="1"/>
</dbReference>
<comment type="function">
    <text evidence="14">Member of the two-component regulatory system NreB/NreC involved in the control of dissimilatory nitrate/nitrite reduction in response to oxygen. NreB functions as a direct oxygen sensor histidine kinase which is autophosphorylated, in the absence of oxygen, probably at the conserved histidine residue, and transfers its phosphate group probably to a conserved aspartate residue of NreC. NreB/NreC activates the expression of the nitrate (narGHJI) and nitrite (nir) reductase operons, as well as the putative nitrate transporter gene narT.</text>
</comment>
<comment type="subcellular location">
    <subcellularLocation>
        <location evidence="3">Cytoplasm</location>
    </subcellularLocation>
</comment>
<dbReference type="EC" id="2.7.13.3" evidence="4"/>
<evidence type="ECO:0000256" key="18">
    <source>
        <dbReference type="SAM" id="Phobius"/>
    </source>
</evidence>
<dbReference type="STRING" id="290340.AAur_0467"/>
<keyword evidence="18" id="KW-0812">Transmembrane</keyword>
<evidence type="ECO:0000256" key="3">
    <source>
        <dbReference type="ARBA" id="ARBA00004496"/>
    </source>
</evidence>
<keyword evidence="9" id="KW-0479">Metal-binding</keyword>
<dbReference type="GO" id="GO:0016020">
    <property type="term" value="C:membrane"/>
    <property type="evidence" value="ECO:0007669"/>
    <property type="project" value="InterPro"/>
</dbReference>
<comment type="catalytic activity">
    <reaction evidence="1">
        <text>ATP + protein L-histidine = ADP + protein N-phospho-L-histidine.</text>
        <dbReference type="EC" id="2.7.13.3"/>
    </reaction>
</comment>
<evidence type="ECO:0000256" key="8">
    <source>
        <dbReference type="ARBA" id="ARBA00022679"/>
    </source>
</evidence>
<evidence type="ECO:0000256" key="14">
    <source>
        <dbReference type="ARBA" id="ARBA00024827"/>
    </source>
</evidence>
<feature type="region of interest" description="Disordered" evidence="17">
    <location>
        <begin position="374"/>
        <end position="409"/>
    </location>
</feature>
<keyword evidence="21" id="KW-1185">Reference proteome</keyword>
<keyword evidence="16" id="KW-0175">Coiled coil</keyword>
<dbReference type="PIRSF" id="PIRSF037434">
    <property type="entry name" value="STHK_ChrS"/>
    <property type="match status" value="1"/>
</dbReference>
<dbReference type="GO" id="GO:0000155">
    <property type="term" value="F:phosphorelay sensor kinase activity"/>
    <property type="evidence" value="ECO:0007669"/>
    <property type="project" value="InterPro"/>
</dbReference>
<evidence type="ECO:0000256" key="7">
    <source>
        <dbReference type="ARBA" id="ARBA00022490"/>
    </source>
</evidence>
<dbReference type="EMBL" id="CP000474">
    <property type="protein sequence ID" value="ABM07403.1"/>
    <property type="molecule type" value="Genomic_DNA"/>
</dbReference>
<feature type="domain" description="Histidine kinase" evidence="19">
    <location>
        <begin position="204"/>
        <end position="397"/>
    </location>
</feature>
<evidence type="ECO:0000256" key="10">
    <source>
        <dbReference type="ARBA" id="ARBA00022777"/>
    </source>
</evidence>
<gene>
    <name evidence="20" type="ordered locus">AAur_0467</name>
</gene>
<evidence type="ECO:0000256" key="9">
    <source>
        <dbReference type="ARBA" id="ARBA00022723"/>
    </source>
</evidence>
<dbReference type="PANTHER" id="PTHR24421:SF62">
    <property type="entry name" value="SENSORY TRANSDUCTION HISTIDINE KINASE"/>
    <property type="match status" value="1"/>
</dbReference>
<sequence length="409" mass="44204">MPTTRLRPEPGNQPSNRIDGRLDAVVHSGFAVLMVASAVRYVMRHSPADNLWTVALAIAVCALYAVTAVLAHRQPRRGRQQLWIPWMVALVAAWAALVVVAPSFAWCSFAIFFLTRTAFRGWSGYVAGGATAAATAVGLFRMSDWTDIAMLLGPLAAGALLTLIYDKIERDAALQRRLFDDVTQAQEQLAAKQREAGIATERERVSREIHDTVTQGLASSLLLLEAAQRSWPAETAHDDVRKATDLLRRNLADTRSLVHELSAPGLETGPLPEALEHAARQYVDNINVQVTGEPQPLPSEVRHALLRVTQSAAANIKLHAHANHASVTVGYLPDAVTLDVFDDGRGFDPAAVPPPSANGGYGLRAMRQRVEQLGGELSVESSPGEGTIIAAQFPLTRPADPENAPKEAR</sequence>
<feature type="transmembrane region" description="Helical" evidence="18">
    <location>
        <begin position="50"/>
        <end position="71"/>
    </location>
</feature>
<dbReference type="PRINTS" id="PR00344">
    <property type="entry name" value="BCTRLSENSOR"/>
</dbReference>
<evidence type="ECO:0000313" key="20">
    <source>
        <dbReference type="EMBL" id="ABM07403.1"/>
    </source>
</evidence>
<feature type="transmembrane region" description="Helical" evidence="18">
    <location>
        <begin position="24"/>
        <end position="43"/>
    </location>
</feature>
<feature type="transmembrane region" description="Helical" evidence="18">
    <location>
        <begin position="148"/>
        <end position="168"/>
    </location>
</feature>
<keyword evidence="13" id="KW-0411">Iron-sulfur</keyword>
<evidence type="ECO:0000256" key="12">
    <source>
        <dbReference type="ARBA" id="ARBA00023012"/>
    </source>
</evidence>
<evidence type="ECO:0000256" key="13">
    <source>
        <dbReference type="ARBA" id="ARBA00023014"/>
    </source>
</evidence>
<evidence type="ECO:0000313" key="21">
    <source>
        <dbReference type="Proteomes" id="UP000000637"/>
    </source>
</evidence>
<dbReference type="GO" id="GO:0046872">
    <property type="term" value="F:metal ion binding"/>
    <property type="evidence" value="ECO:0007669"/>
    <property type="project" value="UniProtKB-KW"/>
</dbReference>
<dbReference type="RefSeq" id="WP_011773223.1">
    <property type="nucleotide sequence ID" value="NC_008711.1"/>
</dbReference>
<accession>A1R213</accession>
<evidence type="ECO:0000256" key="1">
    <source>
        <dbReference type="ARBA" id="ARBA00000085"/>
    </source>
</evidence>
<evidence type="ECO:0000259" key="19">
    <source>
        <dbReference type="PROSITE" id="PS50109"/>
    </source>
</evidence>
<dbReference type="HOGENOM" id="CLU_000445_20_15_11"/>
<evidence type="ECO:0000256" key="2">
    <source>
        <dbReference type="ARBA" id="ARBA00001966"/>
    </source>
</evidence>
<dbReference type="OrthoDB" id="144293at2"/>
<feature type="transmembrane region" description="Helical" evidence="18">
    <location>
        <begin position="122"/>
        <end position="142"/>
    </location>
</feature>
<evidence type="ECO:0000256" key="6">
    <source>
        <dbReference type="ARBA" id="ARBA00022485"/>
    </source>
</evidence>
<keyword evidence="18" id="KW-0472">Membrane</keyword>
<evidence type="ECO:0000256" key="5">
    <source>
        <dbReference type="ARBA" id="ARBA00017322"/>
    </source>
</evidence>
<name>A1R213_PAEAT</name>
<dbReference type="InterPro" id="IPR050482">
    <property type="entry name" value="Sensor_HK_TwoCompSys"/>
</dbReference>
<dbReference type="GO" id="GO:0051539">
    <property type="term" value="F:4 iron, 4 sulfur cluster binding"/>
    <property type="evidence" value="ECO:0007669"/>
    <property type="project" value="UniProtKB-KW"/>
</dbReference>
<keyword evidence="7" id="KW-0963">Cytoplasm</keyword>
<evidence type="ECO:0000256" key="16">
    <source>
        <dbReference type="SAM" id="Coils"/>
    </source>
</evidence>
<dbReference type="CDD" id="cd16917">
    <property type="entry name" value="HATPase_UhpB-NarQ-NarX-like"/>
    <property type="match status" value="1"/>
</dbReference>
<dbReference type="Pfam" id="PF02518">
    <property type="entry name" value="HATPase_c"/>
    <property type="match status" value="1"/>
</dbReference>
<dbReference type="eggNOG" id="COG4585">
    <property type="taxonomic scope" value="Bacteria"/>
</dbReference>
<evidence type="ECO:0000256" key="15">
    <source>
        <dbReference type="ARBA" id="ARBA00030800"/>
    </source>
</evidence>
<dbReference type="InterPro" id="IPR017205">
    <property type="entry name" value="Sig_transdc_His_kinase_ChrS"/>
</dbReference>
<dbReference type="AlphaFoldDB" id="A1R213"/>
<organism evidence="20 21">
    <name type="scientific">Paenarthrobacter aurescens (strain TC1)</name>
    <dbReference type="NCBI Taxonomy" id="290340"/>
    <lineage>
        <taxon>Bacteria</taxon>
        <taxon>Bacillati</taxon>
        <taxon>Actinomycetota</taxon>
        <taxon>Actinomycetes</taxon>
        <taxon>Micrococcales</taxon>
        <taxon>Micrococcaceae</taxon>
        <taxon>Paenarthrobacter</taxon>
    </lineage>
</organism>
<dbReference type="InterPro" id="IPR011712">
    <property type="entry name" value="Sig_transdc_His_kin_sub3_dim/P"/>
</dbReference>
<feature type="coiled-coil region" evidence="16">
    <location>
        <begin position="175"/>
        <end position="202"/>
    </location>
</feature>
<keyword evidence="10 20" id="KW-0418">Kinase</keyword>
<dbReference type="InterPro" id="IPR005467">
    <property type="entry name" value="His_kinase_dom"/>
</dbReference>
<keyword evidence="8" id="KW-0808">Transferase</keyword>
<dbReference type="Gene3D" id="3.30.565.10">
    <property type="entry name" value="Histidine kinase-like ATPase, C-terminal domain"/>
    <property type="match status" value="1"/>
</dbReference>
<dbReference type="Proteomes" id="UP000000637">
    <property type="component" value="Chromosome"/>
</dbReference>
<dbReference type="PANTHER" id="PTHR24421">
    <property type="entry name" value="NITRATE/NITRITE SENSOR PROTEIN NARX-RELATED"/>
    <property type="match status" value="1"/>
</dbReference>
<dbReference type="InterPro" id="IPR004358">
    <property type="entry name" value="Sig_transdc_His_kin-like_C"/>
</dbReference>
<feature type="compositionally biased region" description="Basic and acidic residues" evidence="17">
    <location>
        <begin position="399"/>
        <end position="409"/>
    </location>
</feature>
<dbReference type="PROSITE" id="PS50109">
    <property type="entry name" value="HIS_KIN"/>
    <property type="match status" value="1"/>
</dbReference>
<keyword evidence="18" id="KW-1133">Transmembrane helix</keyword>
<keyword evidence="11" id="KW-0408">Iron</keyword>
<comment type="cofactor">
    <cofactor evidence="2">
        <name>[4Fe-4S] cluster</name>
        <dbReference type="ChEBI" id="CHEBI:49883"/>
    </cofactor>
</comment>
<dbReference type="SMART" id="SM00387">
    <property type="entry name" value="HATPase_c"/>
    <property type="match status" value="1"/>
</dbReference>
<dbReference type="SUPFAM" id="SSF55874">
    <property type="entry name" value="ATPase domain of HSP90 chaperone/DNA topoisomerase II/histidine kinase"/>
    <property type="match status" value="1"/>
</dbReference>
<dbReference type="GO" id="GO:0046983">
    <property type="term" value="F:protein dimerization activity"/>
    <property type="evidence" value="ECO:0007669"/>
    <property type="project" value="InterPro"/>
</dbReference>